<evidence type="ECO:0000256" key="1">
    <source>
        <dbReference type="SAM" id="SignalP"/>
    </source>
</evidence>
<sequence>MQFLATALLLASSLLGVVQSSVTVKTKDDGQCYLHLDILGCDTDTDVLGHTQPSGSSHCWFPSSKWSYCDLDGELDQPQGSPFATLKVTPKGGSETTCALDAHENVSSCDI</sequence>
<proteinExistence type="predicted"/>
<dbReference type="RefSeq" id="XP_056509049.1">
    <property type="nucleotide sequence ID" value="XM_056658756.1"/>
</dbReference>
<evidence type="ECO:0000313" key="3">
    <source>
        <dbReference type="Proteomes" id="UP001141434"/>
    </source>
</evidence>
<dbReference type="EMBL" id="JAPMSZ010000010">
    <property type="protein sequence ID" value="KAJ5086924.1"/>
    <property type="molecule type" value="Genomic_DNA"/>
</dbReference>
<dbReference type="AlphaFoldDB" id="A0A9W9JYU2"/>
<comment type="caution">
    <text evidence="2">The sequence shown here is derived from an EMBL/GenBank/DDBJ whole genome shotgun (WGS) entry which is preliminary data.</text>
</comment>
<reference evidence="2" key="2">
    <citation type="journal article" date="2023" name="IMA Fungus">
        <title>Comparative genomic study of the Penicillium genus elucidates a diverse pangenome and 15 lateral gene transfer events.</title>
        <authorList>
            <person name="Petersen C."/>
            <person name="Sorensen T."/>
            <person name="Nielsen M.R."/>
            <person name="Sondergaard T.E."/>
            <person name="Sorensen J.L."/>
            <person name="Fitzpatrick D.A."/>
            <person name="Frisvad J.C."/>
            <person name="Nielsen K.L."/>
        </authorList>
    </citation>
    <scope>NUCLEOTIDE SEQUENCE</scope>
    <source>
        <strain evidence="2">IBT 34128</strain>
    </source>
</reference>
<evidence type="ECO:0000313" key="2">
    <source>
        <dbReference type="EMBL" id="KAJ5086924.1"/>
    </source>
</evidence>
<keyword evidence="1" id="KW-0732">Signal</keyword>
<dbReference type="Proteomes" id="UP001141434">
    <property type="component" value="Unassembled WGS sequence"/>
</dbReference>
<gene>
    <name evidence="2" type="ORF">NUU61_008231</name>
</gene>
<keyword evidence="3" id="KW-1185">Reference proteome</keyword>
<reference evidence="2" key="1">
    <citation type="submission" date="2022-11" db="EMBL/GenBank/DDBJ databases">
        <authorList>
            <person name="Petersen C."/>
        </authorList>
    </citation>
    <scope>NUCLEOTIDE SEQUENCE</scope>
    <source>
        <strain evidence="2">IBT 34128</strain>
    </source>
</reference>
<name>A0A9W9JYU2_9EURO</name>
<organism evidence="2 3">
    <name type="scientific">Penicillium alfredii</name>
    <dbReference type="NCBI Taxonomy" id="1506179"/>
    <lineage>
        <taxon>Eukaryota</taxon>
        <taxon>Fungi</taxon>
        <taxon>Dikarya</taxon>
        <taxon>Ascomycota</taxon>
        <taxon>Pezizomycotina</taxon>
        <taxon>Eurotiomycetes</taxon>
        <taxon>Eurotiomycetidae</taxon>
        <taxon>Eurotiales</taxon>
        <taxon>Aspergillaceae</taxon>
        <taxon>Penicillium</taxon>
    </lineage>
</organism>
<feature type="signal peptide" evidence="1">
    <location>
        <begin position="1"/>
        <end position="20"/>
    </location>
</feature>
<protein>
    <submittedName>
        <fullName evidence="2">Uncharacterized protein</fullName>
    </submittedName>
</protein>
<accession>A0A9W9JYU2</accession>
<feature type="chain" id="PRO_5040747720" evidence="1">
    <location>
        <begin position="21"/>
        <end position="111"/>
    </location>
</feature>
<dbReference type="GeneID" id="81397925"/>